<dbReference type="PROSITE" id="PS00086">
    <property type="entry name" value="CYTOCHROME_P450"/>
    <property type="match status" value="1"/>
</dbReference>
<evidence type="ECO:0000256" key="3">
    <source>
        <dbReference type="ARBA" id="ARBA00004567"/>
    </source>
</evidence>
<comment type="cofactor">
    <cofactor evidence="30">
        <name>heme</name>
        <dbReference type="ChEBI" id="CHEBI:30413"/>
    </cofactor>
</comment>
<dbReference type="Pfam" id="PF16769">
    <property type="entry name" value="MCM3AP_GANP"/>
    <property type="match status" value="2"/>
</dbReference>
<feature type="compositionally biased region" description="Basic and acidic residues" evidence="32">
    <location>
        <begin position="1041"/>
        <end position="1056"/>
    </location>
</feature>
<evidence type="ECO:0000256" key="14">
    <source>
        <dbReference type="ARBA" id="ARBA00022679"/>
    </source>
</evidence>
<dbReference type="GO" id="GO:0005737">
    <property type="term" value="C:cytoplasm"/>
    <property type="evidence" value="ECO:0007669"/>
    <property type="project" value="UniProtKB-SubCell"/>
</dbReference>
<dbReference type="InterPro" id="IPR031910">
    <property type="entry name" value="GANP_CID_dom"/>
</dbReference>
<evidence type="ECO:0000256" key="22">
    <source>
        <dbReference type="ARBA" id="ARBA00023054"/>
    </source>
</evidence>
<dbReference type="GO" id="GO:0005506">
    <property type="term" value="F:iron ion binding"/>
    <property type="evidence" value="ECO:0007669"/>
    <property type="project" value="InterPro"/>
</dbReference>
<evidence type="ECO:0000256" key="18">
    <source>
        <dbReference type="ARBA" id="ARBA00022927"/>
    </source>
</evidence>
<feature type="region of interest" description="Disordered" evidence="32">
    <location>
        <begin position="754"/>
        <end position="773"/>
    </location>
</feature>
<dbReference type="InterPro" id="IPR012677">
    <property type="entry name" value="Nucleotide-bd_a/b_plait_sf"/>
</dbReference>
<feature type="domain" description="RRM" evidence="33">
    <location>
        <begin position="967"/>
        <end position="1038"/>
    </location>
</feature>
<comment type="caution">
    <text evidence="35">The sequence shown here is derived from an EMBL/GenBank/DDBJ whole genome shotgun (WGS) entry which is preliminary data.</text>
</comment>
<name>A0A553RNK1_9TELE</name>
<dbReference type="GO" id="GO:0006695">
    <property type="term" value="P:cholesterol biosynthetic process"/>
    <property type="evidence" value="ECO:0007669"/>
    <property type="project" value="TreeGrafter"/>
</dbReference>
<dbReference type="GO" id="GO:0005694">
    <property type="term" value="C:chromosome"/>
    <property type="evidence" value="ECO:0007669"/>
    <property type="project" value="UniProtKB-SubCell"/>
</dbReference>
<dbReference type="GO" id="GO:0004497">
    <property type="term" value="F:monooxygenase activity"/>
    <property type="evidence" value="ECO:0007669"/>
    <property type="project" value="InterPro"/>
</dbReference>
<keyword evidence="36" id="KW-1185">Reference proteome</keyword>
<dbReference type="Pfam" id="PF00076">
    <property type="entry name" value="RRM_1"/>
    <property type="match status" value="1"/>
</dbReference>
<dbReference type="GO" id="GO:0003723">
    <property type="term" value="F:RNA binding"/>
    <property type="evidence" value="ECO:0007669"/>
    <property type="project" value="UniProtKB-UniRule"/>
</dbReference>
<dbReference type="GO" id="GO:0005811">
    <property type="term" value="C:lipid droplet"/>
    <property type="evidence" value="ECO:0007669"/>
    <property type="project" value="InterPro"/>
</dbReference>
<dbReference type="Gene3D" id="1.25.40.990">
    <property type="match status" value="1"/>
</dbReference>
<feature type="compositionally biased region" description="Polar residues" evidence="32">
    <location>
        <begin position="927"/>
        <end position="940"/>
    </location>
</feature>
<evidence type="ECO:0000256" key="13">
    <source>
        <dbReference type="ARBA" id="ARBA00022617"/>
    </source>
</evidence>
<comment type="subcellular location">
    <subcellularLocation>
        <location evidence="1">Chromosome</location>
    </subcellularLocation>
    <subcellularLocation>
        <location evidence="2">Cytoplasm</location>
    </subcellularLocation>
    <subcellularLocation>
        <location evidence="3">Nucleus</location>
        <location evidence="3">Nuclear pore complex</location>
    </subcellularLocation>
    <subcellularLocation>
        <location evidence="4">Nucleus</location>
        <location evidence="4">Nucleoplasm</location>
    </subcellularLocation>
</comment>
<evidence type="ECO:0000256" key="5">
    <source>
        <dbReference type="ARBA" id="ARBA00009755"/>
    </source>
</evidence>
<keyword evidence="13 30" id="KW-0349">Heme</keyword>
<evidence type="ECO:0000256" key="6">
    <source>
        <dbReference type="ARBA" id="ARBA00010617"/>
    </source>
</evidence>
<evidence type="ECO:0000256" key="9">
    <source>
        <dbReference type="ARBA" id="ARBA00022454"/>
    </source>
</evidence>
<evidence type="ECO:0000256" key="12">
    <source>
        <dbReference type="ARBA" id="ARBA00022553"/>
    </source>
</evidence>
<dbReference type="NCBIfam" id="TIGR01787">
    <property type="entry name" value="squalene_cyclas"/>
    <property type="match status" value="1"/>
</dbReference>
<evidence type="ECO:0000256" key="24">
    <source>
        <dbReference type="ARBA" id="ARBA00023242"/>
    </source>
</evidence>
<evidence type="ECO:0000256" key="32">
    <source>
        <dbReference type="SAM" id="MobiDB-lite"/>
    </source>
</evidence>
<feature type="compositionally biased region" description="Basic and acidic residues" evidence="32">
    <location>
        <begin position="913"/>
        <end position="922"/>
    </location>
</feature>
<evidence type="ECO:0000256" key="20">
    <source>
        <dbReference type="ARBA" id="ARBA00023004"/>
    </source>
</evidence>
<dbReference type="PRINTS" id="PR00463">
    <property type="entry name" value="EP450I"/>
</dbReference>
<evidence type="ECO:0000256" key="26">
    <source>
        <dbReference type="ARBA" id="ARBA00038443"/>
    </source>
</evidence>
<dbReference type="GO" id="GO:0002376">
    <property type="term" value="P:immune system process"/>
    <property type="evidence" value="ECO:0007669"/>
    <property type="project" value="UniProtKB-KW"/>
</dbReference>
<dbReference type="InterPro" id="IPR000717">
    <property type="entry name" value="PCI_dom"/>
</dbReference>
<dbReference type="GO" id="GO:0051028">
    <property type="term" value="P:mRNA transport"/>
    <property type="evidence" value="ECO:0007669"/>
    <property type="project" value="UniProtKB-KW"/>
</dbReference>
<dbReference type="GO" id="GO:0016104">
    <property type="term" value="P:triterpenoid biosynthetic process"/>
    <property type="evidence" value="ECO:0007669"/>
    <property type="project" value="InterPro"/>
</dbReference>
<feature type="region of interest" description="Disordered" evidence="32">
    <location>
        <begin position="712"/>
        <end position="738"/>
    </location>
</feature>
<evidence type="ECO:0000256" key="29">
    <source>
        <dbReference type="ARBA" id="ARBA00069544"/>
    </source>
</evidence>
<dbReference type="InterPro" id="IPR035979">
    <property type="entry name" value="RBD_domain_sf"/>
</dbReference>
<dbReference type="InterPro" id="IPR036396">
    <property type="entry name" value="Cyt_P450_sf"/>
</dbReference>
<dbReference type="GO" id="GO:0016705">
    <property type="term" value="F:oxidoreductase activity, acting on paired donors, with incorporation or reduction of molecular oxygen"/>
    <property type="evidence" value="ECO:0007669"/>
    <property type="project" value="InterPro"/>
</dbReference>
<feature type="compositionally biased region" description="Basic and acidic residues" evidence="32">
    <location>
        <begin position="835"/>
        <end position="844"/>
    </location>
</feature>
<proteinExistence type="inferred from homology"/>
<dbReference type="GO" id="GO:0020037">
    <property type="term" value="F:heme binding"/>
    <property type="evidence" value="ECO:0007669"/>
    <property type="project" value="InterPro"/>
</dbReference>
<feature type="domain" description="PCI" evidence="34">
    <location>
        <begin position="1311"/>
        <end position="1494"/>
    </location>
</feature>
<evidence type="ECO:0000313" key="36">
    <source>
        <dbReference type="Proteomes" id="UP000316079"/>
    </source>
</evidence>
<dbReference type="Pfam" id="PF00067">
    <property type="entry name" value="p450"/>
    <property type="match status" value="1"/>
</dbReference>
<keyword evidence="16" id="KW-0509">mRNA transport</keyword>
<dbReference type="EC" id="2.3.1.48" evidence="7"/>
<dbReference type="InterPro" id="IPR001128">
    <property type="entry name" value="Cyt_P450"/>
</dbReference>
<evidence type="ECO:0000256" key="10">
    <source>
        <dbReference type="ARBA" id="ARBA00022481"/>
    </source>
</evidence>
<keyword evidence="25" id="KW-0012">Acyltransferase</keyword>
<comment type="catalytic activity">
    <reaction evidence="27">
        <text>L-lysyl-[histone] + acetyl-CoA = N(6)-acetyl-L-lysyl-[histone] + CoA + H(+)</text>
        <dbReference type="Rhea" id="RHEA:21992"/>
        <dbReference type="Rhea" id="RHEA-COMP:9845"/>
        <dbReference type="Rhea" id="RHEA-COMP:11338"/>
        <dbReference type="ChEBI" id="CHEBI:15378"/>
        <dbReference type="ChEBI" id="CHEBI:29969"/>
        <dbReference type="ChEBI" id="CHEBI:57287"/>
        <dbReference type="ChEBI" id="CHEBI:57288"/>
        <dbReference type="ChEBI" id="CHEBI:61930"/>
        <dbReference type="EC" id="2.3.1.48"/>
    </reaction>
    <physiologicalReaction direction="left-to-right" evidence="27">
        <dbReference type="Rhea" id="RHEA:21993"/>
    </physiologicalReaction>
</comment>
<keyword evidence="14" id="KW-0808">Transferase</keyword>
<evidence type="ECO:0000256" key="7">
    <source>
        <dbReference type="ARBA" id="ARBA00013184"/>
    </source>
</evidence>
<feature type="compositionally biased region" description="Polar residues" evidence="32">
    <location>
        <begin position="845"/>
        <end position="857"/>
    </location>
</feature>
<dbReference type="GO" id="GO:0005643">
    <property type="term" value="C:nuclear pore"/>
    <property type="evidence" value="ECO:0007669"/>
    <property type="project" value="UniProtKB-SubCell"/>
</dbReference>
<dbReference type="InterPro" id="IPR008930">
    <property type="entry name" value="Terpenoid_cyclase/PrenylTrfase"/>
</dbReference>
<dbReference type="FunFam" id="1.50.10.20:FF:000099">
    <property type="entry name" value="Uncharacterized protein"/>
    <property type="match status" value="1"/>
</dbReference>
<dbReference type="InterPro" id="IPR032696">
    <property type="entry name" value="SQ_cyclase_C"/>
</dbReference>
<dbReference type="Gene3D" id="6.10.250.1340">
    <property type="match status" value="1"/>
</dbReference>
<feature type="binding site" description="axial binding residue" evidence="30">
    <location>
        <position position="448"/>
    </location>
    <ligand>
        <name>heme</name>
        <dbReference type="ChEBI" id="CHEBI:30413"/>
    </ligand>
    <ligandPart>
        <name>Fe</name>
        <dbReference type="ChEBI" id="CHEBI:18248"/>
    </ligandPart>
</feature>
<keyword evidence="24" id="KW-0539">Nucleus</keyword>
<dbReference type="STRING" id="623744.A0A553RNK1"/>
<dbReference type="GO" id="GO:0061733">
    <property type="term" value="F:protein-lysine-acetyltransferase activity"/>
    <property type="evidence" value="ECO:0007669"/>
    <property type="project" value="UniProtKB-EC"/>
</dbReference>
<keyword evidence="10" id="KW-0488">Methylation</keyword>
<dbReference type="Gene3D" id="1.50.10.20">
    <property type="match status" value="3"/>
</dbReference>
<dbReference type="EMBL" id="SRMA01003704">
    <property type="protein sequence ID" value="TRZ03755.1"/>
    <property type="molecule type" value="Genomic_DNA"/>
</dbReference>
<evidence type="ECO:0000256" key="11">
    <source>
        <dbReference type="ARBA" id="ARBA00022490"/>
    </source>
</evidence>
<feature type="compositionally biased region" description="Low complexity" evidence="32">
    <location>
        <begin position="780"/>
        <end position="809"/>
    </location>
</feature>
<keyword evidence="15" id="KW-0677">Repeat</keyword>
<dbReference type="CDD" id="cd02892">
    <property type="entry name" value="SQCY_1"/>
    <property type="match status" value="1"/>
</dbReference>
<evidence type="ECO:0000259" key="34">
    <source>
        <dbReference type="PROSITE" id="PS50250"/>
    </source>
</evidence>
<keyword evidence="11" id="KW-0963">Cytoplasm</keyword>
<keyword evidence="18" id="KW-0653">Protein transport</keyword>
<evidence type="ECO:0000256" key="4">
    <source>
        <dbReference type="ARBA" id="ARBA00004642"/>
    </source>
</evidence>
<keyword evidence="23" id="KW-0906">Nuclear pore complex</keyword>
<feature type="region of interest" description="Disordered" evidence="32">
    <location>
        <begin position="778"/>
        <end position="898"/>
    </location>
</feature>
<organism evidence="35 36">
    <name type="scientific">Danionella cerebrum</name>
    <dbReference type="NCBI Taxonomy" id="2873325"/>
    <lineage>
        <taxon>Eukaryota</taxon>
        <taxon>Metazoa</taxon>
        <taxon>Chordata</taxon>
        <taxon>Craniata</taxon>
        <taxon>Vertebrata</taxon>
        <taxon>Euteleostomi</taxon>
        <taxon>Actinopterygii</taxon>
        <taxon>Neopterygii</taxon>
        <taxon>Teleostei</taxon>
        <taxon>Ostariophysi</taxon>
        <taxon>Cypriniformes</taxon>
        <taxon>Danionidae</taxon>
        <taxon>Danioninae</taxon>
        <taxon>Danionella</taxon>
    </lineage>
</organism>
<feature type="region of interest" description="Disordered" evidence="32">
    <location>
        <begin position="672"/>
        <end position="693"/>
    </location>
</feature>
<evidence type="ECO:0000256" key="19">
    <source>
        <dbReference type="ARBA" id="ARBA00022990"/>
    </source>
</evidence>
<dbReference type="Pfam" id="PF13243">
    <property type="entry name" value="SQHop_cyclase_C"/>
    <property type="match status" value="2"/>
</dbReference>
<feature type="region of interest" description="Disordered" evidence="32">
    <location>
        <begin position="913"/>
        <end position="961"/>
    </location>
</feature>
<sequence length="3224" mass="362189">MAVCFAVSSAEKLGLGFLRPVTAATGFRRAALGNAASVSLQEGQRKLKTEADLPEIKTLRMLYRLFFKGYLNRMHEMQLYEKQLYGPLYKVNAGNFQAIAVNSVEVLEELLRKDEKFPSRGDMTLWTEYRDLKGIGYGPFTEEGEKWYKLRAVLNKRMLHPKDSVQYENVVNAVVTDFIKRIYHLREMSSSGDLVSDLSNELYRFSLEGISSILFETRIGCLEKEIPAETQSFINSIAQMFTYSMPVALFPTWTRNYLPFWRWYISGWDGVFKFAGKMIDMKMEAIQRRLDTNQEVAGEYLTYLLSDVKMSSKDVYGSISELLLAGVDTTSNTMLWALYLLSRDPEAQETLYEEVNKVLKDDRIPTAQEVNGMPFLKAVIKETLSEVAIGGFLFPKKTTFNLCHYAISHDETVFPEPQKFKPERWLRDGRKRPHPFGSIPFGFGVRGCVGRRIAELEMHLVLARLVKLFEFIPDPSVGEVQATHRGVLVADRMLGVTRDFPASSTMDPSNIFGRPQPAFQTPNANSSGNVFQTFGQQNPNQVGGFGQPSAFTQPAFGQPAPPPPHSVFNQPSNFGQTSSLSQGLVQPPSFSFMATTPAFGQPSLVGGTSGFGQPPPPSYSQAMGQTQSSVFGQPAVFTLSSNVSQSSSTSFNSTATSQSSFSQLSALPVPMTTSSSSMSIKTDKTSTGNQFSFMPPNEAVFKPIFSVSPEPSSNLSSFSDTSASKSTTSTKDGSSSGSLFSSVKQSVLGFSFSQPTATSSTGKSSQKETLASGNSSIQFTFSQPANPSSSSATSSQPTTPSTFSFTPQNLQPQPETKVPAFGGAGIGSFGFGVPKNDRTEDTPKEVQSSGGETTFVSFGTKRKEEPADSTKSNVCETGADVPRQPAKRPLLRTRGPVGGLFRSAMSDILKTKREEHLPERTDPPGSITGQANTPPKSQVIKTDPQRHSLGGRSARKESTDSLVGDSTVIQCKNIPSNLNSKDLLKQHFGHFGKVLKVHCKPQKNLAVVHFQDSSSAAKAKKKGKILQGKEIQIFFQRKKQSPNEKPARPSEGKDENQESGPTLLQFSPGHKPVPRALPTTSSSALTKGSLVSKSSVAKILQFESEESLQSDSEERGVEWPSANLPLVLQPLIGQFAESAEERYRLLEQRDKILRQARPKRTDIDLSKVFVGTCPDMCPEKERYMRETRNQLSVFEVVPDTEKVDHYAAIKEYSRSSADQEEPLSHDLRPLPVLTMTMDYLVTQIIDQGEGNYRDWYDFVWNRTRSIRKDITQQHLCDPETVSLIEKCTRFHIHCAHHLCQEPMMSFDTKINNENMTKCLQSLKEMYQDLATKEVYCLNEPEFRQYNVLLKLNDGDILREVQQYRKEIRESPEVDFAVKAFSALNSNNFVRFFKLVGGASYLSSCILHRYFNQVRRQALNILNVAFTVGPQRSTFFPIEDFVRMLMFRNATEATDFIQQYGLTINEGLVELSRTAYQEPEFNLPQKKSVAIEKKRTVLIGEVVNGGPLPNPPQHTPVCSFDSSNKYIGESFFSEPSPAVVKVAPASQPVAEPDSRPQVKARPLVPHLYAGLPVPVKQDVTEETTQKFQTVEPALPVEPKLVFPPIFAPQPIRPLSPPPKPKPVYTDQDIMAEVDSVVNEVLDAEVSDAASAMAEYVSTALSVSDRELDAVVSEVLQELLTEVSTSEILTEKERIAEEKRKEEKARQRKAFITQYSAELFAKVSDEVLTDSIRATAEAEIRLALEEKAACFARCTVEECDSIVEETLAEEVAIIAQVILEERLRHIHKFIKRWRDVVAVRRQLKRQMRGFPAAPGCVDPQFKLKGLFPSAPSRCCLDLLAQGMVNLGKSGNMAVSCTRLLKMRQEAVHQMKVSHFFNFLLSERVWMPLDVPALVAESTPNAPDRIFWKATLLLPSSCDSDTPASRILTDWLEVKLGGAIESEHDEKESAGHPKTLYISSNLTNIKGQTQEVYISIKACHGPLSAEDQCLLEEQKELHGTNALVMLLPSLICPERRQEEEDVMLLSALLQLKQVQQASGWHSPIPLVVLVPGYKECDERLEEVLKLNMLLRDGLISEYVFVHIPETLTDLQGSEQMSEVVRWLAARSPASPALSSQTLLQVVELVLCHEFYSRVQQDKEDRKIADLSSQHPEPILELCNSVLSFLAGVLSSEHLSSLCWPPPEFSLPENSELVPHQAWNSPEHLNWLRRTVLSRKLPQWDLPPVNASWPHLIGSIFKYVSQIPTSPLSQPILMSRVEHLLRQVNSEDCDNSGPTFHEVPWGDIICLCVEHQMKDWDLEPFVTEDALTEDGQILVYFNKESLKNFQPPEIWIEAVKQTYQEKQQKSEMCEVEHCSRNRAFPIQKLFHSYLDLEELPMVQDSPRIPMVQKFEQILSSFRDLNTESQRIGEQMQSRTENDTLNGPPTAGTPHQQMETTDVVERGSGRKTNPLFAADSTESPIIERLQQTLTAVQEMNAEGQRIGEQIRQRIETDALSSASFPLFLPSTLLSSPPLVFHSRNNSPTACQKQEAKKDSFNRTALPASKDRTVTLLQRLEELKRELSSQQEEERLFSSLCSERTDDKKQRFPEQIDQVSHVTVRCLRRRGGPHKTNPVTDLSRWRLSSVEGRQTWRYIETYTMDRQQSMLEHHSLGLGTSEFIQDSPAVHTAVEAVLKGMDFYSHLQAEDGHWAGDYGGPLFLLPGLLITCHVAKISLPEAWKQEMVRYLRSVQLHDGGWGLLFPSWMPAHPSTLWCHCRQVYLPMSYCYAVRLSAVEDPLVLSLRQELYIQDYSAIDWPAQRNNVAACDLYTPHSNLLTVAYGILNAYEAHHSTLLRERAVKELYDHIKADDRFTKCISIGPISKTINMLVRWYVDGPTSAIFQEHVSRIPDYLWLGLDGMKMQGTNGSQLWDTAFAVQAFLEAGAQDVPRFAECLTQAHHFLNLSQIKDNPPEYEKYYRQMNKGGFPFSTHDCGWIVADCTAEGLKSVMLLQEQCSFLREQVPEERLFDAVNVLLSMRNPDGGFATYETKRGGKLLELLNPSEVFGDIMIDYTYVECTSAVMQALKHFHGAHPQHRPEEIRRTLQEGLEFCRRVQRPDGSWEGSVCVEVKRACDFLLSKQMEAGGWGEDFESCEQRCYVQSKNSQIHNTCWALLGLMAVRYPDIKVIEQGIRLLIDKQLPNGDWPQENISGVFNKSCAISYTSYRNLFPVWTLGRFSRLYPTSFLAGQLKV</sequence>
<keyword evidence="21" id="KW-0811">Translocation</keyword>
<dbReference type="InterPro" id="IPR000504">
    <property type="entry name" value="RRM_dom"/>
</dbReference>
<dbReference type="SMART" id="SM00360">
    <property type="entry name" value="RRM"/>
    <property type="match status" value="1"/>
</dbReference>
<dbReference type="InterPro" id="IPR005062">
    <property type="entry name" value="SAC3/GANP/THP3_conserved"/>
</dbReference>
<evidence type="ECO:0000256" key="2">
    <source>
        <dbReference type="ARBA" id="ARBA00004496"/>
    </source>
</evidence>
<protein>
    <recommendedName>
        <fullName evidence="29">Germinal-center associated nuclear protein</fullName>
        <ecNumber evidence="7">2.3.1.48</ecNumber>
    </recommendedName>
</protein>
<dbReference type="Proteomes" id="UP000316079">
    <property type="component" value="Unassembled WGS sequence"/>
</dbReference>
<evidence type="ECO:0000256" key="21">
    <source>
        <dbReference type="ARBA" id="ARBA00023010"/>
    </source>
</evidence>
<dbReference type="OrthoDB" id="21502at2759"/>
<dbReference type="GO" id="GO:0000250">
    <property type="term" value="F:lanosterol synthase activity"/>
    <property type="evidence" value="ECO:0007669"/>
    <property type="project" value="TreeGrafter"/>
</dbReference>
<evidence type="ECO:0000256" key="27">
    <source>
        <dbReference type="ARBA" id="ARBA00048940"/>
    </source>
</evidence>
<keyword evidence="19" id="KW-0007">Acetylation</keyword>
<keyword evidence="8" id="KW-0813">Transport</keyword>
<keyword evidence="17" id="KW-0391">Immunity</keyword>
<keyword evidence="12" id="KW-0597">Phosphoprotein</keyword>
<dbReference type="GO" id="GO:0005654">
    <property type="term" value="C:nucleoplasm"/>
    <property type="evidence" value="ECO:0007669"/>
    <property type="project" value="UniProtKB-SubCell"/>
</dbReference>
<evidence type="ECO:0000256" key="25">
    <source>
        <dbReference type="ARBA" id="ARBA00023315"/>
    </source>
</evidence>
<dbReference type="Pfam" id="PF16766">
    <property type="entry name" value="CID_GANP"/>
    <property type="match status" value="1"/>
</dbReference>
<evidence type="ECO:0000256" key="28">
    <source>
        <dbReference type="ARBA" id="ARBA00055631"/>
    </source>
</evidence>
<dbReference type="Gene3D" id="3.30.70.330">
    <property type="match status" value="1"/>
</dbReference>
<evidence type="ECO:0000313" key="35">
    <source>
        <dbReference type="EMBL" id="TRZ03755.1"/>
    </source>
</evidence>
<evidence type="ECO:0000256" key="23">
    <source>
        <dbReference type="ARBA" id="ARBA00023132"/>
    </source>
</evidence>
<evidence type="ECO:0000256" key="1">
    <source>
        <dbReference type="ARBA" id="ARBA00004286"/>
    </source>
</evidence>
<evidence type="ECO:0000259" key="33">
    <source>
        <dbReference type="PROSITE" id="PS50102"/>
    </source>
</evidence>
<dbReference type="InterPro" id="IPR002401">
    <property type="entry name" value="Cyt_P450_E_grp-I"/>
</dbReference>
<keyword evidence="31" id="KW-0694">RNA-binding</keyword>
<feature type="compositionally biased region" description="Polar residues" evidence="32">
    <location>
        <begin position="2400"/>
        <end position="2431"/>
    </location>
</feature>
<evidence type="ECO:0000256" key="31">
    <source>
        <dbReference type="PROSITE-ProRule" id="PRU00176"/>
    </source>
</evidence>
<dbReference type="Gene3D" id="1.10.630.10">
    <property type="entry name" value="Cytochrome P450"/>
    <property type="match status" value="1"/>
</dbReference>
<evidence type="ECO:0000256" key="8">
    <source>
        <dbReference type="ARBA" id="ARBA00022448"/>
    </source>
</evidence>
<dbReference type="SUPFAM" id="SSF54928">
    <property type="entry name" value="RNA-binding domain, RBD"/>
    <property type="match status" value="1"/>
</dbReference>
<dbReference type="GO" id="GO:0015031">
    <property type="term" value="P:protein transport"/>
    <property type="evidence" value="ECO:0007669"/>
    <property type="project" value="UniProtKB-KW"/>
</dbReference>
<evidence type="ECO:0000256" key="16">
    <source>
        <dbReference type="ARBA" id="ARBA00022816"/>
    </source>
</evidence>
<evidence type="ECO:0000256" key="15">
    <source>
        <dbReference type="ARBA" id="ARBA00022737"/>
    </source>
</evidence>
<keyword evidence="22" id="KW-0175">Coiled coil</keyword>
<dbReference type="PRINTS" id="PR00385">
    <property type="entry name" value="P450"/>
</dbReference>
<comment type="function">
    <text evidence="28">As a component of the TREX-2 complex, involved in the export of mRNAs to the cytoplasm through the nuclear pores. Through the acetylation of histones, affects the assembly of nucleosomes at immunoglobulin variable region genes and promotes the recruitment and positioning of transcription complex to favor DNA cytosine deaminase AICDA/AID targeting, hence promoting somatic hypermutations.</text>
</comment>
<dbReference type="Pfam" id="PF03399">
    <property type="entry name" value="SAC3_GANP"/>
    <property type="match status" value="1"/>
</dbReference>
<dbReference type="SUPFAM" id="SSF48264">
    <property type="entry name" value="Cytochrome P450"/>
    <property type="match status" value="1"/>
</dbReference>
<dbReference type="InterPro" id="IPR017972">
    <property type="entry name" value="Cyt_P450_CS"/>
</dbReference>
<feature type="region of interest" description="Disordered" evidence="32">
    <location>
        <begin position="1035"/>
        <end position="1084"/>
    </location>
</feature>
<gene>
    <name evidence="35" type="ORF">DNTS_009746</name>
</gene>
<keyword evidence="9" id="KW-0158">Chromosome</keyword>
<dbReference type="SUPFAM" id="SSF48239">
    <property type="entry name" value="Terpenoid cyclases/Protein prenyltransferases"/>
    <property type="match status" value="2"/>
</dbReference>
<accession>A0A553RNK1</accession>
<feature type="region of interest" description="Disordered" evidence="32">
    <location>
        <begin position="2400"/>
        <end position="2452"/>
    </location>
</feature>
<keyword evidence="20 30" id="KW-0408">Iron</keyword>
<dbReference type="PROSITE" id="PS50250">
    <property type="entry name" value="PCI"/>
    <property type="match status" value="1"/>
</dbReference>
<comment type="similarity">
    <text evidence="6">Belongs to the cytochrome P450 family.</text>
</comment>
<keyword evidence="30" id="KW-0479">Metal-binding</keyword>
<dbReference type="PROSITE" id="PS50102">
    <property type="entry name" value="RRM"/>
    <property type="match status" value="1"/>
</dbReference>
<dbReference type="PANTHER" id="PTHR11764:SF20">
    <property type="entry name" value="LANOSTEROL SYNTHASE"/>
    <property type="match status" value="1"/>
</dbReference>
<dbReference type="FunFam" id="1.25.40.990:FF:000003">
    <property type="entry name" value="germinal-center associated nuclear protein isoform X2"/>
    <property type="match status" value="1"/>
</dbReference>
<dbReference type="InterPro" id="IPR018333">
    <property type="entry name" value="Squalene_cyclase"/>
</dbReference>
<reference evidence="35 36" key="1">
    <citation type="journal article" date="2019" name="Sci. Data">
        <title>Hybrid genome assembly and annotation of Danionella translucida.</title>
        <authorList>
            <person name="Kadobianskyi M."/>
            <person name="Schulze L."/>
            <person name="Schuelke M."/>
            <person name="Judkewitz B."/>
        </authorList>
    </citation>
    <scope>NUCLEOTIDE SEQUENCE [LARGE SCALE GENOMIC DNA]</scope>
    <source>
        <strain evidence="35 36">Bolton</strain>
    </source>
</reference>
<dbReference type="Gene3D" id="6.20.120.20">
    <property type="match status" value="1"/>
</dbReference>
<comment type="similarity">
    <text evidence="26">Belongs to the SAC3 family.</text>
</comment>
<comment type="similarity">
    <text evidence="5">Belongs to the terpene cyclase/mutase family.</text>
</comment>
<dbReference type="PANTHER" id="PTHR11764">
    <property type="entry name" value="TERPENE CYCLASE/MUTASE FAMILY MEMBER"/>
    <property type="match status" value="1"/>
</dbReference>
<evidence type="ECO:0000256" key="30">
    <source>
        <dbReference type="PIRSR" id="PIRSR602401-1"/>
    </source>
</evidence>
<evidence type="ECO:0000256" key="17">
    <source>
        <dbReference type="ARBA" id="ARBA00022859"/>
    </source>
</evidence>
<dbReference type="InterPro" id="IPR031907">
    <property type="entry name" value="MCM3AP_GANP"/>
</dbReference>